<dbReference type="InterPro" id="IPR000719">
    <property type="entry name" value="Prot_kinase_dom"/>
</dbReference>
<feature type="compositionally biased region" description="Polar residues" evidence="6">
    <location>
        <begin position="339"/>
        <end position="352"/>
    </location>
</feature>
<feature type="compositionally biased region" description="Polar residues" evidence="6">
    <location>
        <begin position="593"/>
        <end position="613"/>
    </location>
</feature>
<dbReference type="PANTHER" id="PTHR11042">
    <property type="entry name" value="EUKARYOTIC TRANSLATION INITIATION FACTOR 2-ALPHA KINASE EIF2-ALPHA KINASE -RELATED"/>
    <property type="match status" value="1"/>
</dbReference>
<feature type="compositionally biased region" description="Polar residues" evidence="6">
    <location>
        <begin position="374"/>
        <end position="384"/>
    </location>
</feature>
<feature type="region of interest" description="Disordered" evidence="6">
    <location>
        <begin position="582"/>
        <end position="682"/>
    </location>
</feature>
<feature type="region of interest" description="Disordered" evidence="6">
    <location>
        <begin position="23"/>
        <end position="151"/>
    </location>
</feature>
<dbReference type="EMBL" id="JPKY01000059">
    <property type="protein sequence ID" value="KFH43886.1"/>
    <property type="molecule type" value="Genomic_DNA"/>
</dbReference>
<feature type="region of interest" description="Disordered" evidence="6">
    <location>
        <begin position="216"/>
        <end position="454"/>
    </location>
</feature>
<dbReference type="GO" id="GO:0005634">
    <property type="term" value="C:nucleus"/>
    <property type="evidence" value="ECO:0007669"/>
    <property type="project" value="TreeGrafter"/>
</dbReference>
<dbReference type="GO" id="GO:0005524">
    <property type="term" value="F:ATP binding"/>
    <property type="evidence" value="ECO:0007669"/>
    <property type="project" value="UniProtKB-KW"/>
</dbReference>
<keyword evidence="3 8" id="KW-0418">Kinase</keyword>
<dbReference type="Gene3D" id="3.30.200.20">
    <property type="entry name" value="Phosphorylase Kinase, domain 1"/>
    <property type="match status" value="1"/>
</dbReference>
<evidence type="ECO:0000256" key="1">
    <source>
        <dbReference type="ARBA" id="ARBA00022679"/>
    </source>
</evidence>
<evidence type="ECO:0000313" key="9">
    <source>
        <dbReference type="Proteomes" id="UP000029964"/>
    </source>
</evidence>
<evidence type="ECO:0000256" key="5">
    <source>
        <dbReference type="ARBA" id="ARBA00037982"/>
    </source>
</evidence>
<keyword evidence="2" id="KW-0547">Nucleotide-binding</keyword>
<evidence type="ECO:0000256" key="3">
    <source>
        <dbReference type="ARBA" id="ARBA00022777"/>
    </source>
</evidence>
<dbReference type="InterPro" id="IPR011009">
    <property type="entry name" value="Kinase-like_dom_sf"/>
</dbReference>
<dbReference type="PANTHER" id="PTHR11042:SF190">
    <property type="entry name" value="MITOSIS INHIBITOR PROTEIN KINASE MIK1"/>
    <property type="match status" value="1"/>
</dbReference>
<protein>
    <submittedName>
        <fullName evidence="8">Mitosis inhibitor protein kinase-like protein</fullName>
    </submittedName>
</protein>
<comment type="similarity">
    <text evidence="5">Belongs to the protein kinase superfamily. Ser/Thr protein kinase family. GCN2 subfamily.</text>
</comment>
<dbReference type="SMART" id="SM00220">
    <property type="entry name" value="S_TKc"/>
    <property type="match status" value="1"/>
</dbReference>
<dbReference type="HOGENOM" id="CLU_009707_0_0_1"/>
<organism evidence="8 9">
    <name type="scientific">Hapsidospora chrysogenum (strain ATCC 11550 / CBS 779.69 / DSM 880 / IAM 14645 / JCM 23072 / IMI 49137)</name>
    <name type="common">Acremonium chrysogenum</name>
    <dbReference type="NCBI Taxonomy" id="857340"/>
    <lineage>
        <taxon>Eukaryota</taxon>
        <taxon>Fungi</taxon>
        <taxon>Dikarya</taxon>
        <taxon>Ascomycota</taxon>
        <taxon>Pezizomycotina</taxon>
        <taxon>Sordariomycetes</taxon>
        <taxon>Hypocreomycetidae</taxon>
        <taxon>Hypocreales</taxon>
        <taxon>Bionectriaceae</taxon>
        <taxon>Hapsidospora</taxon>
    </lineage>
</organism>
<feature type="compositionally biased region" description="Polar residues" evidence="6">
    <location>
        <begin position="170"/>
        <end position="186"/>
    </location>
</feature>
<feature type="region of interest" description="Disordered" evidence="6">
    <location>
        <begin position="168"/>
        <end position="196"/>
    </location>
</feature>
<feature type="compositionally biased region" description="Polar residues" evidence="6">
    <location>
        <begin position="401"/>
        <end position="418"/>
    </location>
</feature>
<feature type="compositionally biased region" description="Polar residues" evidence="6">
    <location>
        <begin position="71"/>
        <end position="84"/>
    </location>
</feature>
<reference evidence="9" key="1">
    <citation type="journal article" date="2014" name="Genome Announc.">
        <title>Genome sequence and annotation of Acremonium chrysogenum, producer of the beta-lactam antibiotic cephalosporin C.</title>
        <authorList>
            <person name="Terfehr D."/>
            <person name="Dahlmann T.A."/>
            <person name="Specht T."/>
            <person name="Zadra I."/>
            <person name="Kuernsteiner H."/>
            <person name="Kueck U."/>
        </authorList>
    </citation>
    <scope>NUCLEOTIDE SEQUENCE [LARGE SCALE GENOMIC DNA]</scope>
    <source>
        <strain evidence="9">ATCC 11550 / CBS 779.69 / DSM 880 / IAM 14645 / JCM 23072 / IMI 49137</strain>
    </source>
</reference>
<accession>A0A086T3F4</accession>
<dbReference type="PROSITE" id="PS00108">
    <property type="entry name" value="PROTEIN_KINASE_ST"/>
    <property type="match status" value="1"/>
</dbReference>
<feature type="domain" description="Protein kinase" evidence="7">
    <location>
        <begin position="735"/>
        <end position="1061"/>
    </location>
</feature>
<dbReference type="STRING" id="857340.A0A086T3F4"/>
<gene>
    <name evidence="8" type="ORF">ACRE_053370</name>
</gene>
<feature type="compositionally biased region" description="Low complexity" evidence="6">
    <location>
        <begin position="36"/>
        <end position="45"/>
    </location>
</feature>
<keyword evidence="1" id="KW-0808">Transferase</keyword>
<dbReference type="InterPro" id="IPR008271">
    <property type="entry name" value="Ser/Thr_kinase_AS"/>
</dbReference>
<dbReference type="Proteomes" id="UP000029964">
    <property type="component" value="Unassembled WGS sequence"/>
</dbReference>
<comment type="caution">
    <text evidence="8">The sequence shown here is derived from an EMBL/GenBank/DDBJ whole genome shotgun (WGS) entry which is preliminary data.</text>
</comment>
<feature type="compositionally biased region" description="Polar residues" evidence="6">
    <location>
        <begin position="514"/>
        <end position="539"/>
    </location>
</feature>
<evidence type="ECO:0000256" key="2">
    <source>
        <dbReference type="ARBA" id="ARBA00022741"/>
    </source>
</evidence>
<dbReference type="InterPro" id="IPR050339">
    <property type="entry name" value="CC_SR_Kinase"/>
</dbReference>
<dbReference type="Gene3D" id="1.10.510.10">
    <property type="entry name" value="Transferase(Phosphotransferase) domain 1"/>
    <property type="match status" value="1"/>
</dbReference>
<feature type="compositionally biased region" description="Low complexity" evidence="6">
    <location>
        <begin position="301"/>
        <end position="320"/>
    </location>
</feature>
<feature type="compositionally biased region" description="Polar residues" evidence="6">
    <location>
        <begin position="673"/>
        <end position="682"/>
    </location>
</feature>
<feature type="compositionally biased region" description="Polar residues" evidence="6">
    <location>
        <begin position="46"/>
        <end position="61"/>
    </location>
</feature>
<feature type="region of interest" description="Disordered" evidence="6">
    <location>
        <begin position="480"/>
        <end position="548"/>
    </location>
</feature>
<keyword evidence="4" id="KW-0067">ATP-binding</keyword>
<name>A0A086T3F4_HAPC1</name>
<evidence type="ECO:0000256" key="4">
    <source>
        <dbReference type="ARBA" id="ARBA00022840"/>
    </source>
</evidence>
<dbReference type="PROSITE" id="PS50011">
    <property type="entry name" value="PROTEIN_KINASE_DOM"/>
    <property type="match status" value="1"/>
</dbReference>
<feature type="compositionally biased region" description="Polar residues" evidence="6">
    <location>
        <begin position="95"/>
        <end position="106"/>
    </location>
</feature>
<keyword evidence="9" id="KW-1185">Reference proteome</keyword>
<evidence type="ECO:0000259" key="7">
    <source>
        <dbReference type="PROSITE" id="PS50011"/>
    </source>
</evidence>
<dbReference type="SUPFAM" id="SSF56112">
    <property type="entry name" value="Protein kinase-like (PK-like)"/>
    <property type="match status" value="1"/>
</dbReference>
<dbReference type="AlphaFoldDB" id="A0A086T3F4"/>
<dbReference type="GO" id="GO:0004713">
    <property type="term" value="F:protein tyrosine kinase activity"/>
    <property type="evidence" value="ECO:0007669"/>
    <property type="project" value="TreeGrafter"/>
</dbReference>
<feature type="compositionally biased region" description="Basic and acidic residues" evidence="6">
    <location>
        <begin position="480"/>
        <end position="489"/>
    </location>
</feature>
<evidence type="ECO:0000313" key="8">
    <source>
        <dbReference type="EMBL" id="KFH43886.1"/>
    </source>
</evidence>
<evidence type="ECO:0000256" key="6">
    <source>
        <dbReference type="SAM" id="MobiDB-lite"/>
    </source>
</evidence>
<dbReference type="Pfam" id="PF00069">
    <property type="entry name" value="Pkinase"/>
    <property type="match status" value="1"/>
</dbReference>
<dbReference type="OrthoDB" id="5337378at2759"/>
<proteinExistence type="inferred from homology"/>
<sequence length="1097" mass="119924">MSHTEGGGGAFALPSPTHVHQMDVTSAVRSLRRSISRSPSRFLSRTTSRNSHGSIPASPQSPCRRFRLTPHNRQYDQSPSTHAQTAPPAAPFVNKSGSLQSPSLTPLRTKLSLRSVKSARTASPSRQIARARASPKSPLRRALNSTSEQGNAAAQQATALFLATAGFPTDQENNKLPTSPIQTQRPSGDKPSRHSLHLDVSGASETAFLKALDAKNDSVPSSTGGLKRNDAMMNLDQPYQGSPVPKRRSMHGASSYEQSVERGIFGSTPIATTSFKIHEDTNREPGTTSIISEAPRETQASPSTSFLPPPRRSSSLRKSTMLSRPSDKGSWGRRAGQRQLAQMDTDGVSTPSKPRAPVTANQFDPPTARGGLFGSTTPSSSPNFHVQEARGAQGHHHPLSQIHTLSASSSGDSLTEGRSSYAPAPPPNRVGAPAFSRSLPPGAERPTGVYSGLGEATPNHVNLMHRGIVGSTGLVSKVNRNPEQEKRMAPPDTPCKPWRKPSDDRFNTYPIGGTPSSAKKSRGNNRNSFAGISSLTFQPPSEGPRRGHDIFNLRQSVARDFGHYDDDGDAGFFDEMIKDERLSTNMHPPPTPTRNGLTPSFSKLSNLSEQSEQGSDESLDSPSANRKSFGPRDGLPISAVRPVPLRQPNFGSVSPVGARQSPRNPQELPLFENPSQLSTSRPSVVGGFGDSIGLPPATPTSERDFRSSVRLFSTPVHDDSRFSDIDIEPDLQRKFDDVTKIGDGEFSHVYRVKEHSRRPGSPRSTTPITEQDPCQTLVRDRVSVVKRTKHPYRGKADRARKLKEALILEALKDAEHIVQYLGHWEENDHLYIQTEFCENGSLKDFYSREGFYGRLDDFCIFKILLDLTLGLKEMHDAGFMHLDIKPANIFVTFEGALKIGDFGLARSLSDTGYLDTEGDREYMAPEMLNGKFGPSSDIFSLGMVVFEAIANVEIPGNGEDWRKLRSGDFSGVPSLAWTASCETNPHRSGFYNEEFESNRTHDARDLFGSHKRSELLQPPAFMEDVTNPESLRSMVSWMMSSDMDARPTAGQLLSLGSLQWIAQRRKAPATIFEGRWGPIESESPAAVEVVDTEMTDV</sequence>
<dbReference type="GO" id="GO:0005737">
    <property type="term" value="C:cytoplasm"/>
    <property type="evidence" value="ECO:0007669"/>
    <property type="project" value="TreeGrafter"/>
</dbReference>
<dbReference type="GO" id="GO:0110031">
    <property type="term" value="P:negative regulation of G2/MI transition of meiotic cell cycle"/>
    <property type="evidence" value="ECO:0007669"/>
    <property type="project" value="TreeGrafter"/>
</dbReference>